<dbReference type="Gramene" id="OMO56698">
    <property type="protein sequence ID" value="OMO56698"/>
    <property type="gene ID" value="CCACVL1_26359"/>
</dbReference>
<feature type="compositionally biased region" description="Basic and acidic residues" evidence="1">
    <location>
        <begin position="10"/>
        <end position="25"/>
    </location>
</feature>
<evidence type="ECO:0000313" key="3">
    <source>
        <dbReference type="Proteomes" id="UP000188268"/>
    </source>
</evidence>
<feature type="region of interest" description="Disordered" evidence="1">
    <location>
        <begin position="1"/>
        <end position="25"/>
    </location>
</feature>
<evidence type="ECO:0000256" key="1">
    <source>
        <dbReference type="SAM" id="MobiDB-lite"/>
    </source>
</evidence>
<dbReference type="Proteomes" id="UP000188268">
    <property type="component" value="Unassembled WGS sequence"/>
</dbReference>
<sequence>MEEMFNFTRRGPETKPRAEAAGEVD</sequence>
<reference evidence="2 3" key="1">
    <citation type="submission" date="2013-09" db="EMBL/GenBank/DDBJ databases">
        <title>Corchorus capsularis genome sequencing.</title>
        <authorList>
            <person name="Alam M."/>
            <person name="Haque M.S."/>
            <person name="Islam M.S."/>
            <person name="Emdad E.M."/>
            <person name="Islam M.M."/>
            <person name="Ahmed B."/>
            <person name="Halim A."/>
            <person name="Hossen Q.M.M."/>
            <person name="Hossain M.Z."/>
            <person name="Ahmed R."/>
            <person name="Khan M.M."/>
            <person name="Islam R."/>
            <person name="Rashid M.M."/>
            <person name="Khan S.A."/>
            <person name="Rahman M.S."/>
            <person name="Alam M."/>
        </authorList>
    </citation>
    <scope>NUCLEOTIDE SEQUENCE [LARGE SCALE GENOMIC DNA]</scope>
    <source>
        <strain evidence="3">cv. CVL-1</strain>
        <tissue evidence="2">Whole seedling</tissue>
    </source>
</reference>
<name>A0A1R3GF32_COCAP</name>
<comment type="caution">
    <text evidence="2">The sequence shown here is derived from an EMBL/GenBank/DDBJ whole genome shotgun (WGS) entry which is preliminary data.</text>
</comment>
<organism evidence="2 3">
    <name type="scientific">Corchorus capsularis</name>
    <name type="common">Jute</name>
    <dbReference type="NCBI Taxonomy" id="210143"/>
    <lineage>
        <taxon>Eukaryota</taxon>
        <taxon>Viridiplantae</taxon>
        <taxon>Streptophyta</taxon>
        <taxon>Embryophyta</taxon>
        <taxon>Tracheophyta</taxon>
        <taxon>Spermatophyta</taxon>
        <taxon>Magnoliopsida</taxon>
        <taxon>eudicotyledons</taxon>
        <taxon>Gunneridae</taxon>
        <taxon>Pentapetalae</taxon>
        <taxon>rosids</taxon>
        <taxon>malvids</taxon>
        <taxon>Malvales</taxon>
        <taxon>Malvaceae</taxon>
        <taxon>Grewioideae</taxon>
        <taxon>Apeibeae</taxon>
        <taxon>Corchorus</taxon>
    </lineage>
</organism>
<keyword evidence="3" id="KW-1185">Reference proteome</keyword>
<evidence type="ECO:0000313" key="2">
    <source>
        <dbReference type="EMBL" id="OMO56698.1"/>
    </source>
</evidence>
<gene>
    <name evidence="2" type="ORF">CCACVL1_26359</name>
</gene>
<accession>A0A1R3GF32</accession>
<protein>
    <submittedName>
        <fullName evidence="2">Uncharacterized protein</fullName>
    </submittedName>
</protein>
<dbReference type="AlphaFoldDB" id="A0A1R3GF32"/>
<dbReference type="EMBL" id="AWWV01014468">
    <property type="protein sequence ID" value="OMO56698.1"/>
    <property type="molecule type" value="Genomic_DNA"/>
</dbReference>
<proteinExistence type="predicted"/>